<dbReference type="EMBL" id="JPKY01000066">
    <property type="protein sequence ID" value="KFH43556.1"/>
    <property type="molecule type" value="Genomic_DNA"/>
</dbReference>
<comment type="caution">
    <text evidence="2">The sequence shown here is derived from an EMBL/GenBank/DDBJ whole genome shotgun (WGS) entry which is preliminary data.</text>
</comment>
<accession>A0A086T2H4</accession>
<protein>
    <submittedName>
        <fullName evidence="2">Uncharacterized protein</fullName>
    </submittedName>
</protein>
<organism evidence="2 3">
    <name type="scientific">Hapsidospora chrysogenum (strain ATCC 11550 / CBS 779.69 / DSM 880 / IAM 14645 / JCM 23072 / IMI 49137)</name>
    <name type="common">Acremonium chrysogenum</name>
    <dbReference type="NCBI Taxonomy" id="857340"/>
    <lineage>
        <taxon>Eukaryota</taxon>
        <taxon>Fungi</taxon>
        <taxon>Dikarya</taxon>
        <taxon>Ascomycota</taxon>
        <taxon>Pezizomycotina</taxon>
        <taxon>Sordariomycetes</taxon>
        <taxon>Hypocreomycetidae</taxon>
        <taxon>Hypocreales</taxon>
        <taxon>Bionectriaceae</taxon>
        <taxon>Hapsidospora</taxon>
    </lineage>
</organism>
<name>A0A086T2H4_HAPC1</name>
<gene>
    <name evidence="2" type="ORF">ACRE_056890</name>
</gene>
<proteinExistence type="predicted"/>
<dbReference type="AlphaFoldDB" id="A0A086T2H4"/>
<keyword evidence="3" id="KW-1185">Reference proteome</keyword>
<evidence type="ECO:0000313" key="2">
    <source>
        <dbReference type="EMBL" id="KFH43556.1"/>
    </source>
</evidence>
<dbReference type="STRING" id="857340.A0A086T2H4"/>
<feature type="compositionally biased region" description="Low complexity" evidence="1">
    <location>
        <begin position="7"/>
        <end position="21"/>
    </location>
</feature>
<dbReference type="OrthoDB" id="3428563at2759"/>
<sequence>MGGSPIRRGSWRWARAASGRGPRIPGRPKTRLKSPALLSRITFVVNINDDPRTPQQVTAPSSSLSSTHFPDWQRNIRHLAIDGRLPRLSLRRLRHPQGHLPGASQATGRRFAKCTLFTLYHLRRDRFADVWDLTNFGSILKQIS</sequence>
<dbReference type="Proteomes" id="UP000029964">
    <property type="component" value="Unassembled WGS sequence"/>
</dbReference>
<evidence type="ECO:0000256" key="1">
    <source>
        <dbReference type="SAM" id="MobiDB-lite"/>
    </source>
</evidence>
<dbReference type="Gene3D" id="3.10.450.50">
    <property type="match status" value="1"/>
</dbReference>
<reference evidence="3" key="1">
    <citation type="journal article" date="2014" name="Genome Announc.">
        <title>Genome sequence and annotation of Acremonium chrysogenum, producer of the beta-lactam antibiotic cephalosporin C.</title>
        <authorList>
            <person name="Terfehr D."/>
            <person name="Dahlmann T.A."/>
            <person name="Specht T."/>
            <person name="Zadra I."/>
            <person name="Kuernsteiner H."/>
            <person name="Kueck U."/>
        </authorList>
    </citation>
    <scope>NUCLEOTIDE SEQUENCE [LARGE SCALE GENOMIC DNA]</scope>
    <source>
        <strain evidence="3">ATCC 11550 / CBS 779.69 / DSM 880 / IAM 14645 / JCM 23072 / IMI 49137</strain>
    </source>
</reference>
<feature type="region of interest" description="Disordered" evidence="1">
    <location>
        <begin position="1"/>
        <end position="31"/>
    </location>
</feature>
<evidence type="ECO:0000313" key="3">
    <source>
        <dbReference type="Proteomes" id="UP000029964"/>
    </source>
</evidence>
<dbReference type="HOGENOM" id="CLU_1795889_0_0_1"/>